<name>A0A929QXM6_9ACTO</name>
<keyword evidence="1" id="KW-0812">Transmembrane</keyword>
<feature type="transmembrane region" description="Helical" evidence="1">
    <location>
        <begin position="20"/>
        <end position="42"/>
    </location>
</feature>
<dbReference type="Proteomes" id="UP000718630">
    <property type="component" value="Unassembled WGS sequence"/>
</dbReference>
<dbReference type="EMBL" id="JABZFZ010000185">
    <property type="protein sequence ID" value="MBF0940084.1"/>
    <property type="molecule type" value="Genomic_DNA"/>
</dbReference>
<gene>
    <name evidence="2" type="ORF">HXK03_04320</name>
</gene>
<organism evidence="2 3">
    <name type="scientific">Schaalia georgiae</name>
    <dbReference type="NCBI Taxonomy" id="52768"/>
    <lineage>
        <taxon>Bacteria</taxon>
        <taxon>Bacillati</taxon>
        <taxon>Actinomycetota</taxon>
        <taxon>Actinomycetes</taxon>
        <taxon>Actinomycetales</taxon>
        <taxon>Actinomycetaceae</taxon>
        <taxon>Schaalia</taxon>
    </lineage>
</organism>
<keyword evidence="1" id="KW-0472">Membrane</keyword>
<proteinExistence type="predicted"/>
<evidence type="ECO:0000313" key="3">
    <source>
        <dbReference type="Proteomes" id="UP000718630"/>
    </source>
</evidence>
<feature type="transmembrane region" description="Helical" evidence="1">
    <location>
        <begin position="54"/>
        <end position="76"/>
    </location>
</feature>
<accession>A0A929QXM6</accession>
<sequence>MAQEPLVFKRSASRSTWSKAMWVGGICLSLLCPFVVGLIFLTNPDSGFRAIRSSFDAVALVIMCVVPFCVIGYYVYDVKIRGNDRLVVDRAGFHLVEGTDRSDYAWPRSHSDLFICLSEPSDYGGGYIAGSVKIHLLTPGYGDVPLIGVGYFNDYSRKAIVTAQLQLETLWAWGAARGVTVESGVYTGLVNPEGERKRRADFGTVVRVVQGAAG</sequence>
<keyword evidence="1" id="KW-1133">Transmembrane helix</keyword>
<protein>
    <submittedName>
        <fullName evidence="2">Uncharacterized protein</fullName>
    </submittedName>
</protein>
<evidence type="ECO:0000313" key="2">
    <source>
        <dbReference type="EMBL" id="MBF0940084.1"/>
    </source>
</evidence>
<reference evidence="2" key="1">
    <citation type="submission" date="2020-04" db="EMBL/GenBank/DDBJ databases">
        <title>Deep metagenomics examines the oral microbiome during advanced dental caries in children, revealing novel taxa and co-occurrences with host molecules.</title>
        <authorList>
            <person name="Baker J.L."/>
            <person name="Morton J.T."/>
            <person name="Dinis M."/>
            <person name="Alvarez R."/>
            <person name="Tran N.C."/>
            <person name="Knight R."/>
            <person name="Edlund A."/>
        </authorList>
    </citation>
    <scope>NUCLEOTIDE SEQUENCE</scope>
    <source>
        <strain evidence="2">JCVI_32_bin.64</strain>
    </source>
</reference>
<dbReference type="AlphaFoldDB" id="A0A929QXM6"/>
<comment type="caution">
    <text evidence="2">The sequence shown here is derived from an EMBL/GenBank/DDBJ whole genome shotgun (WGS) entry which is preliminary data.</text>
</comment>
<evidence type="ECO:0000256" key="1">
    <source>
        <dbReference type="SAM" id="Phobius"/>
    </source>
</evidence>